<protein>
    <submittedName>
        <fullName evidence="1">Unannotated protein</fullName>
    </submittedName>
</protein>
<gene>
    <name evidence="1" type="ORF">UFOPK2872_00401</name>
</gene>
<organism evidence="1">
    <name type="scientific">freshwater metagenome</name>
    <dbReference type="NCBI Taxonomy" id="449393"/>
    <lineage>
        <taxon>unclassified sequences</taxon>
        <taxon>metagenomes</taxon>
        <taxon>ecological metagenomes</taxon>
    </lineage>
</organism>
<reference evidence="1" key="1">
    <citation type="submission" date="2020-05" db="EMBL/GenBank/DDBJ databases">
        <authorList>
            <person name="Chiriac C."/>
            <person name="Salcher M."/>
            <person name="Ghai R."/>
            <person name="Kavagutti S V."/>
        </authorList>
    </citation>
    <scope>NUCLEOTIDE SEQUENCE</scope>
</reference>
<dbReference type="AlphaFoldDB" id="A0A6J6UJ09"/>
<dbReference type="EMBL" id="CAEZZM010000030">
    <property type="protein sequence ID" value="CAB4759164.1"/>
    <property type="molecule type" value="Genomic_DNA"/>
</dbReference>
<name>A0A6J6UJ09_9ZZZZ</name>
<evidence type="ECO:0000313" key="1">
    <source>
        <dbReference type="EMBL" id="CAB4759164.1"/>
    </source>
</evidence>
<sequence>MGQNCWGNHAKANLEDAEWGSAILAFDLVVRALVGIRKPCAAVFGWPSYPAKTVVESLCLPFLGLAQHFHFGVAAALLEHGNVVGSFAPCELLFDFLALRIGL</sequence>
<proteinExistence type="predicted"/>
<accession>A0A6J6UJ09</accession>